<evidence type="ECO:0000256" key="1">
    <source>
        <dbReference type="SAM" id="MobiDB-lite"/>
    </source>
</evidence>
<gene>
    <name evidence="2" type="ORF">MPOL1434_LOCUS10908</name>
    <name evidence="3" type="ORF">MPOL1434_LOCUS10909</name>
</gene>
<protein>
    <submittedName>
        <fullName evidence="2">Uncharacterized protein</fullName>
    </submittedName>
</protein>
<evidence type="ECO:0000313" key="3">
    <source>
        <dbReference type="EMBL" id="CAD8380209.1"/>
    </source>
</evidence>
<feature type="region of interest" description="Disordered" evidence="1">
    <location>
        <begin position="1"/>
        <end position="22"/>
    </location>
</feature>
<reference evidence="2" key="1">
    <citation type="submission" date="2021-01" db="EMBL/GenBank/DDBJ databases">
        <authorList>
            <person name="Corre E."/>
            <person name="Pelletier E."/>
            <person name="Niang G."/>
            <person name="Scheremetjew M."/>
            <person name="Finn R."/>
            <person name="Kale V."/>
            <person name="Holt S."/>
            <person name="Cochrane G."/>
            <person name="Meng A."/>
            <person name="Brown T."/>
            <person name="Cohen L."/>
        </authorList>
    </citation>
    <scope>NUCLEOTIDE SEQUENCE</scope>
    <source>
        <strain evidence="2">CCMP3303</strain>
    </source>
</reference>
<accession>A0A6U0LI50</accession>
<organism evidence="2">
    <name type="scientific">Minutocellus polymorphus</name>
    <dbReference type="NCBI Taxonomy" id="265543"/>
    <lineage>
        <taxon>Eukaryota</taxon>
        <taxon>Sar</taxon>
        <taxon>Stramenopiles</taxon>
        <taxon>Ochrophyta</taxon>
        <taxon>Bacillariophyta</taxon>
        <taxon>Mediophyceae</taxon>
        <taxon>Cymatosirophycidae</taxon>
        <taxon>Cymatosirales</taxon>
        <taxon>Cymatosiraceae</taxon>
        <taxon>Minutocellus</taxon>
    </lineage>
</organism>
<proteinExistence type="predicted"/>
<dbReference type="EMBL" id="HBEJ01018749">
    <property type="protein sequence ID" value="CAD8380206.1"/>
    <property type="molecule type" value="Transcribed_RNA"/>
</dbReference>
<dbReference type="EMBL" id="HBEJ01018750">
    <property type="protein sequence ID" value="CAD8380209.1"/>
    <property type="molecule type" value="Transcribed_RNA"/>
</dbReference>
<evidence type="ECO:0000313" key="2">
    <source>
        <dbReference type="EMBL" id="CAD8380206.1"/>
    </source>
</evidence>
<name>A0A6U0LI50_9STRA</name>
<dbReference type="AlphaFoldDB" id="A0A6U0LI50"/>
<sequence>MVAKKDREGDEEAKQHYQDRLDTYRSEVMDGEDMKHPDENVVAAKALTCGSVVDGTPCWKCVTRECSDCPSLTWPKEESGEYEDGAPETSYRKWETRYTCNKHGILPLGYTTCHACNDAIGGLFRSRPLI</sequence>